<name>A0AAW6LSU1_RHOSG</name>
<comment type="caution">
    <text evidence="1">The sequence shown here is derived from an EMBL/GenBank/DDBJ whole genome shotgun (WGS) entry which is preliminary data.</text>
</comment>
<dbReference type="InterPro" id="IPR027417">
    <property type="entry name" value="P-loop_NTPase"/>
</dbReference>
<dbReference type="Proteomes" id="UP001217325">
    <property type="component" value="Unassembled WGS sequence"/>
</dbReference>
<sequence length="132" mass="14905">MQSNIFWLGYLARQGITGTIRRNGLPFTFQPNHDKPRDIAVPDQTTLLLVEGAGSIRRSLRMLYDATVWVDTAPETARQRLVELGEDPQGYHDDRMIEENSLLNADRPWAHAMFHVSGTNSATNGTVLVRRT</sequence>
<dbReference type="Gene3D" id="3.40.50.300">
    <property type="entry name" value="P-loop containing nucleotide triphosphate hydrolases"/>
    <property type="match status" value="1"/>
</dbReference>
<proteinExistence type="predicted"/>
<gene>
    <name evidence="1" type="ORF">PXH69_26095</name>
</gene>
<accession>A0AAW6LSU1</accession>
<dbReference type="AlphaFoldDB" id="A0AAW6LSU1"/>
<evidence type="ECO:0000313" key="2">
    <source>
        <dbReference type="Proteomes" id="UP001217325"/>
    </source>
</evidence>
<protein>
    <submittedName>
        <fullName evidence="1">Uncharacterized protein</fullName>
    </submittedName>
</protein>
<dbReference type="EMBL" id="JARDXE010000019">
    <property type="protein sequence ID" value="MDE8648445.1"/>
    <property type="molecule type" value="Genomic_DNA"/>
</dbReference>
<reference evidence="1" key="1">
    <citation type="submission" date="2023-02" db="EMBL/GenBank/DDBJ databases">
        <title>A novel hydrolase synthesized by Rhodococcus erythropolis HQ is responsible for the detoxification of Zearalenone.</title>
        <authorList>
            <person name="Hu J."/>
            <person name="Xu J."/>
        </authorList>
    </citation>
    <scope>NUCLEOTIDE SEQUENCE</scope>
    <source>
        <strain evidence="1">HQ</strain>
    </source>
</reference>
<dbReference type="RefSeq" id="WP_275232497.1">
    <property type="nucleotide sequence ID" value="NZ_JARDXE010000019.1"/>
</dbReference>
<evidence type="ECO:0000313" key="1">
    <source>
        <dbReference type="EMBL" id="MDE8648445.1"/>
    </source>
</evidence>
<organism evidence="1 2">
    <name type="scientific">Rhodococcus qingshengii</name>
    <dbReference type="NCBI Taxonomy" id="334542"/>
    <lineage>
        <taxon>Bacteria</taxon>
        <taxon>Bacillati</taxon>
        <taxon>Actinomycetota</taxon>
        <taxon>Actinomycetes</taxon>
        <taxon>Mycobacteriales</taxon>
        <taxon>Nocardiaceae</taxon>
        <taxon>Rhodococcus</taxon>
        <taxon>Rhodococcus erythropolis group</taxon>
    </lineage>
</organism>